<evidence type="ECO:0000256" key="1">
    <source>
        <dbReference type="SAM" id="MobiDB-lite"/>
    </source>
</evidence>
<sequence>MAWSGVSRWRVGVLVSALVVGSLTGCGAGSSPEPWTAPSREPDPPPTTEPTPTREPTRDPTPARTPPPGVRISAQVTQLGDSRLAIDYQVANGGDEPIVVFDGVPARDSPNPAEPVAEAFYAIGTGSFGARLTKQVFPTPPGVAVHARHVLHGTVVPPGRSVEAHAETDVPTTTRYPYQGVGGQPPVPATIHEVELCLGVARAADVHPLPTGSDPAHPVYAHDEFTFRHQYVWCSGPYGVSVGE</sequence>
<evidence type="ECO:0000313" key="3">
    <source>
        <dbReference type="Proteomes" id="UP000256485"/>
    </source>
</evidence>
<dbReference type="AlphaFoldDB" id="A0A3D9VFR6"/>
<comment type="caution">
    <text evidence="2">The sequence shown here is derived from an EMBL/GenBank/DDBJ whole genome shotgun (WGS) entry which is preliminary data.</text>
</comment>
<protein>
    <submittedName>
        <fullName evidence="2">Uncharacterized protein</fullName>
    </submittedName>
</protein>
<feature type="region of interest" description="Disordered" evidence="1">
    <location>
        <begin position="25"/>
        <end position="70"/>
    </location>
</feature>
<dbReference type="Proteomes" id="UP000256485">
    <property type="component" value="Unassembled WGS sequence"/>
</dbReference>
<accession>A0A3D9VFR6</accession>
<reference evidence="2 3" key="1">
    <citation type="submission" date="2018-08" db="EMBL/GenBank/DDBJ databases">
        <title>Sequencing the genomes of 1000 actinobacteria strains.</title>
        <authorList>
            <person name="Klenk H.-P."/>
        </authorList>
    </citation>
    <scope>NUCLEOTIDE SEQUENCE [LARGE SCALE GENOMIC DNA]</scope>
    <source>
        <strain evidence="2 3">DSM 22891</strain>
    </source>
</reference>
<organism evidence="2 3">
    <name type="scientific">Thermasporomyces composti</name>
    <dbReference type="NCBI Taxonomy" id="696763"/>
    <lineage>
        <taxon>Bacteria</taxon>
        <taxon>Bacillati</taxon>
        <taxon>Actinomycetota</taxon>
        <taxon>Actinomycetes</taxon>
        <taxon>Propionibacteriales</taxon>
        <taxon>Nocardioidaceae</taxon>
        <taxon>Thermasporomyces</taxon>
    </lineage>
</organism>
<evidence type="ECO:0000313" key="2">
    <source>
        <dbReference type="EMBL" id="REF36994.1"/>
    </source>
</evidence>
<dbReference type="RefSeq" id="WP_147304685.1">
    <property type="nucleotide sequence ID" value="NZ_QTUC01000001.1"/>
</dbReference>
<proteinExistence type="predicted"/>
<name>A0A3D9VFR6_THECX</name>
<dbReference type="EMBL" id="QTUC01000001">
    <property type="protein sequence ID" value="REF36994.1"/>
    <property type="molecule type" value="Genomic_DNA"/>
</dbReference>
<keyword evidence="3" id="KW-1185">Reference proteome</keyword>
<gene>
    <name evidence="2" type="ORF">DFJ64_2430</name>
</gene>